<evidence type="ECO:0000256" key="2">
    <source>
        <dbReference type="SAM" id="MobiDB-lite"/>
    </source>
</evidence>
<feature type="compositionally biased region" description="Pro residues" evidence="2">
    <location>
        <begin position="7"/>
        <end position="18"/>
    </location>
</feature>
<dbReference type="InterPro" id="IPR036442">
    <property type="entry name" value="ProQ/FinO_sf"/>
</dbReference>
<dbReference type="AlphaFoldDB" id="A0A643FCY3"/>
<sequence>MSMTSMPTPPAADQPTPPEADALAPSAAAPAPSDTVADTPVAAAPEAPAAPVAAAPAMSAAECAEQLKQRFPALFAGAPKPLKLRVQADIQARAPGVFTKAVLSAFLRRHTGGTGYLIALSRASHRLDLDGQPTDPVSDEHRQAALDELARRRAITQARRAEEDQARRDRAHLLRDFEKTTLTEANFCALKGLTPEQLQATLAQARQEAAEAPPREMRHEGRGPRPDSRGPREGRRDGDRPPFRTDRAAKGAGGPRNRGNNGPKAGGPR</sequence>
<organism evidence="4 5">
    <name type="scientific">Ideonella dechloratans</name>
    <dbReference type="NCBI Taxonomy" id="36863"/>
    <lineage>
        <taxon>Bacteria</taxon>
        <taxon>Pseudomonadati</taxon>
        <taxon>Pseudomonadota</taxon>
        <taxon>Betaproteobacteria</taxon>
        <taxon>Burkholderiales</taxon>
        <taxon>Sphaerotilaceae</taxon>
        <taxon>Ideonella</taxon>
    </lineage>
</organism>
<feature type="region of interest" description="Disordered" evidence="2">
    <location>
        <begin position="202"/>
        <end position="269"/>
    </location>
</feature>
<evidence type="ECO:0000313" key="4">
    <source>
        <dbReference type="EMBL" id="KAB0583170.1"/>
    </source>
</evidence>
<dbReference type="OrthoDB" id="9180746at2"/>
<dbReference type="SUPFAM" id="SSF48657">
    <property type="entry name" value="FinO-like"/>
    <property type="match status" value="1"/>
</dbReference>
<comment type="caution">
    <text evidence="4">The sequence shown here is derived from an EMBL/GenBank/DDBJ whole genome shotgun (WGS) entry which is preliminary data.</text>
</comment>
<gene>
    <name evidence="4" type="ORF">F7Q92_09135</name>
</gene>
<keyword evidence="1" id="KW-0694">RNA-binding</keyword>
<feature type="compositionally biased region" description="Low complexity" evidence="2">
    <location>
        <begin position="19"/>
        <end position="55"/>
    </location>
</feature>
<feature type="domain" description="ProQ/FinO" evidence="3">
    <location>
        <begin position="56"/>
        <end position="165"/>
    </location>
</feature>
<feature type="compositionally biased region" description="Low complexity" evidence="2">
    <location>
        <begin position="202"/>
        <end position="212"/>
    </location>
</feature>
<dbReference type="InterPro" id="IPR016103">
    <property type="entry name" value="ProQ/FinO"/>
</dbReference>
<proteinExistence type="predicted"/>
<dbReference type="Gene3D" id="1.10.1710.10">
    <property type="entry name" value="ProQ/FinO domain"/>
    <property type="match status" value="1"/>
</dbReference>
<protein>
    <submittedName>
        <fullName evidence="4">Prop effector ProQ</fullName>
    </submittedName>
</protein>
<dbReference type="GO" id="GO:0003723">
    <property type="term" value="F:RNA binding"/>
    <property type="evidence" value="ECO:0007669"/>
    <property type="project" value="UniProtKB-KW"/>
</dbReference>
<dbReference type="Proteomes" id="UP000430120">
    <property type="component" value="Unassembled WGS sequence"/>
</dbReference>
<dbReference type="RefSeq" id="WP_151123840.1">
    <property type="nucleotide sequence ID" value="NZ_VZPB01000017.1"/>
</dbReference>
<evidence type="ECO:0000313" key="5">
    <source>
        <dbReference type="Proteomes" id="UP000430120"/>
    </source>
</evidence>
<dbReference type="Pfam" id="PF04352">
    <property type="entry name" value="ProQ"/>
    <property type="match status" value="1"/>
</dbReference>
<evidence type="ECO:0000256" key="1">
    <source>
        <dbReference type="ARBA" id="ARBA00022884"/>
    </source>
</evidence>
<reference evidence="4 5" key="1">
    <citation type="submission" date="2019-09" db="EMBL/GenBank/DDBJ databases">
        <title>Draft genome sequences of 48 bacterial type strains from the CCUG.</title>
        <authorList>
            <person name="Tunovic T."/>
            <person name="Pineiro-Iglesias B."/>
            <person name="Unosson C."/>
            <person name="Inganas E."/>
            <person name="Ohlen M."/>
            <person name="Cardew S."/>
            <person name="Jensie-Markopoulos S."/>
            <person name="Salva-Serra F."/>
            <person name="Jaen-Luchoro D."/>
            <person name="Karlsson R."/>
            <person name="Svensson-Stadler L."/>
            <person name="Chun J."/>
            <person name="Moore E."/>
        </authorList>
    </citation>
    <scope>NUCLEOTIDE SEQUENCE [LARGE SCALE GENOMIC DNA]</scope>
    <source>
        <strain evidence="4 5">CCUG 30977</strain>
    </source>
</reference>
<feature type="compositionally biased region" description="Basic and acidic residues" evidence="2">
    <location>
        <begin position="213"/>
        <end position="249"/>
    </location>
</feature>
<feature type="region of interest" description="Disordered" evidence="2">
    <location>
        <begin position="1"/>
        <end position="55"/>
    </location>
</feature>
<dbReference type="SMART" id="SM00945">
    <property type="entry name" value="ProQ"/>
    <property type="match status" value="1"/>
</dbReference>
<evidence type="ECO:0000259" key="3">
    <source>
        <dbReference type="SMART" id="SM00945"/>
    </source>
</evidence>
<dbReference type="EMBL" id="VZPB01000017">
    <property type="protein sequence ID" value="KAB0583170.1"/>
    <property type="molecule type" value="Genomic_DNA"/>
</dbReference>
<accession>A0A643FCY3</accession>
<keyword evidence="5" id="KW-1185">Reference proteome</keyword>
<name>A0A643FCY3_IDEDE</name>